<dbReference type="CDD" id="cd02518">
    <property type="entry name" value="GT2_SpsF"/>
    <property type="match status" value="1"/>
</dbReference>
<evidence type="ECO:0000313" key="2">
    <source>
        <dbReference type="Proteomes" id="UP000198694"/>
    </source>
</evidence>
<name>A0A1G8YPM8_9BACI</name>
<sequence>MKVIAIIQARMGSTRLPGKIMKKVMNKTLLEYELEQVKRAALIDQIVVATTKNKTDDIIIDLCKQLSIPAFRGSEEDVLSRYYEAATEYKGDVIVRLTSDCPLIDPLVIDKVVREYLKNQKNYDYVSNTIERTYPRGMDTGVLSYRTLKEINRYATSDSDREHVTSYLYRVPGKYKTLAVKNEEDFSHFRLTVDTKEDFEVVANILENLYKANSYLKMNDIVTYLKQHPSIVTINQNVEQKKI</sequence>
<dbReference type="EMBL" id="FNFL01000002">
    <property type="protein sequence ID" value="SDK04055.1"/>
    <property type="molecule type" value="Genomic_DNA"/>
</dbReference>
<keyword evidence="2" id="KW-1185">Reference proteome</keyword>
<dbReference type="SUPFAM" id="SSF53448">
    <property type="entry name" value="Nucleotide-diphospho-sugar transferases"/>
    <property type="match status" value="1"/>
</dbReference>
<protein>
    <submittedName>
        <fullName evidence="1">Spore coat polysaccharide biosynthesis protein SpsF</fullName>
    </submittedName>
</protein>
<dbReference type="PANTHER" id="PTHR42866">
    <property type="entry name" value="3-DEOXY-MANNO-OCTULOSONATE CYTIDYLYLTRANSFERASE"/>
    <property type="match status" value="1"/>
</dbReference>
<dbReference type="AlphaFoldDB" id="A0A1G8YPM8"/>
<organism evidence="1 2">
    <name type="scientific">Sediminibacillus albus</name>
    <dbReference type="NCBI Taxonomy" id="407036"/>
    <lineage>
        <taxon>Bacteria</taxon>
        <taxon>Bacillati</taxon>
        <taxon>Bacillota</taxon>
        <taxon>Bacilli</taxon>
        <taxon>Bacillales</taxon>
        <taxon>Bacillaceae</taxon>
        <taxon>Sediminibacillus</taxon>
    </lineage>
</organism>
<dbReference type="Pfam" id="PF02348">
    <property type="entry name" value="CTP_transf_3"/>
    <property type="match status" value="1"/>
</dbReference>
<dbReference type="Gene3D" id="3.90.550.10">
    <property type="entry name" value="Spore Coat Polysaccharide Biosynthesis Protein SpsA, Chain A"/>
    <property type="match status" value="1"/>
</dbReference>
<dbReference type="RefSeq" id="WP_093213037.1">
    <property type="nucleotide sequence ID" value="NZ_FNFL01000002.1"/>
</dbReference>
<reference evidence="1 2" key="1">
    <citation type="submission" date="2016-10" db="EMBL/GenBank/DDBJ databases">
        <authorList>
            <person name="de Groot N.N."/>
        </authorList>
    </citation>
    <scope>NUCLEOTIDE SEQUENCE [LARGE SCALE GENOMIC DNA]</scope>
    <source>
        <strain evidence="1 2">CGMCC 1.6502</strain>
    </source>
</reference>
<evidence type="ECO:0000313" key="1">
    <source>
        <dbReference type="EMBL" id="SDK04055.1"/>
    </source>
</evidence>
<gene>
    <name evidence="1" type="ORF">SAMN05216243_1717</name>
</gene>
<dbReference type="OrthoDB" id="9815559at2"/>
<dbReference type="InterPro" id="IPR003329">
    <property type="entry name" value="Cytidylyl_trans"/>
</dbReference>
<dbReference type="PANTHER" id="PTHR42866:SF1">
    <property type="entry name" value="SPORE COAT POLYSACCHARIDE BIOSYNTHESIS PROTEIN SPSF"/>
    <property type="match status" value="1"/>
</dbReference>
<dbReference type="STRING" id="407036.SAMN05216243_1717"/>
<dbReference type="InterPro" id="IPR029044">
    <property type="entry name" value="Nucleotide-diphossugar_trans"/>
</dbReference>
<accession>A0A1G8YPM8</accession>
<proteinExistence type="predicted"/>
<dbReference type="GO" id="GO:0005829">
    <property type="term" value="C:cytosol"/>
    <property type="evidence" value="ECO:0007669"/>
    <property type="project" value="TreeGrafter"/>
</dbReference>
<dbReference type="Proteomes" id="UP000198694">
    <property type="component" value="Unassembled WGS sequence"/>
</dbReference>